<dbReference type="Gene3D" id="1.10.10.790">
    <property type="entry name" value="Surp module"/>
    <property type="match status" value="2"/>
</dbReference>
<evidence type="ECO:0000256" key="6">
    <source>
        <dbReference type="ARBA" id="ARBA00023242"/>
    </source>
</evidence>
<keyword evidence="2" id="KW-0507">mRNA processing</keyword>
<evidence type="ECO:0000256" key="3">
    <source>
        <dbReference type="ARBA" id="ARBA00022728"/>
    </source>
</evidence>
<name>M3HLH5_CANMX</name>
<dbReference type="eggNOG" id="KOG0007">
    <property type="taxonomic scope" value="Eukaryota"/>
</dbReference>
<reference evidence="9 10" key="1">
    <citation type="submission" date="2013-02" db="EMBL/GenBank/DDBJ databases">
        <title>Genome sequence of Candida maltosa Xu316, a potential industrial strain for xylitol and ethanol production.</title>
        <authorList>
            <person name="Yu J."/>
            <person name="Wang Q."/>
            <person name="Geng X."/>
            <person name="Bao W."/>
            <person name="He P."/>
            <person name="Cai J."/>
        </authorList>
    </citation>
    <scope>NUCLEOTIDE SEQUENCE [LARGE SCALE GENOMIC DNA]</scope>
    <source>
        <strain evidence="10">Xu316</strain>
    </source>
</reference>
<dbReference type="PANTHER" id="PTHR15316:SF1">
    <property type="entry name" value="SPLICING FACTOR 3A SUBUNIT 1"/>
    <property type="match status" value="1"/>
</dbReference>
<evidence type="ECO:0000256" key="2">
    <source>
        <dbReference type="ARBA" id="ARBA00022664"/>
    </source>
</evidence>
<keyword evidence="5" id="KW-0508">mRNA splicing</keyword>
<dbReference type="GO" id="GO:0045292">
    <property type="term" value="P:mRNA cis splicing, via spliceosome"/>
    <property type="evidence" value="ECO:0007669"/>
    <property type="project" value="InterPro"/>
</dbReference>
<dbReference type="GO" id="GO:0000381">
    <property type="term" value="P:regulation of alternative mRNA splicing, via spliceosome"/>
    <property type="evidence" value="ECO:0007669"/>
    <property type="project" value="TreeGrafter"/>
</dbReference>
<organism evidence="9 10">
    <name type="scientific">Candida maltosa (strain Xu316)</name>
    <name type="common">Yeast</name>
    <dbReference type="NCBI Taxonomy" id="1245528"/>
    <lineage>
        <taxon>Eukaryota</taxon>
        <taxon>Fungi</taxon>
        <taxon>Dikarya</taxon>
        <taxon>Ascomycota</taxon>
        <taxon>Saccharomycotina</taxon>
        <taxon>Pichiomycetes</taxon>
        <taxon>Debaryomycetaceae</taxon>
        <taxon>Candida/Lodderomyces clade</taxon>
        <taxon>Candida</taxon>
    </lineage>
</organism>
<feature type="domain" description="SURP motif" evidence="8">
    <location>
        <begin position="18"/>
        <end position="59"/>
    </location>
</feature>
<dbReference type="InterPro" id="IPR000061">
    <property type="entry name" value="Surp"/>
</dbReference>
<dbReference type="STRING" id="1245528.M3HLH5"/>
<dbReference type="Proteomes" id="UP000011777">
    <property type="component" value="Unassembled WGS sequence"/>
</dbReference>
<sequence>MTTVPSDIKIPPEDIKQTIDKTAGYVIKNGKSFEERLLANNKNDKFSFINSDDENYPYYQWKLTTLQTQDGNVVNDQDIVIPEPRELSFLIDLPIITVHDLEVIKTTALYVAQNGIQQIPKILQHETKLSNRAQFEFLNKSHSLHGLFQKYITQYQKVLELYKSSNDNHHHHPLRNQLSPKENKFELLIDAYNRAQYIKQNKVQQKSEEEREKQRKLHYASIEWQDFSLVALIDFNAIDEVQELSIPLKRDDLVKRSLEAKSKEVELPKAAIPEPTTEQQQETSEQSSAATPVPAMFKGMKIKAAGASRLKKTTGGGKNTIKCPITGQLIPEAEFDTHIKTLLRDPKYKKEQENYIKKNFTYASNITTDQVYENIKRLVKKRSNNDEQQSVSSKRRS</sequence>
<evidence type="ECO:0000256" key="1">
    <source>
        <dbReference type="ARBA" id="ARBA00004123"/>
    </source>
</evidence>
<dbReference type="InterPro" id="IPR045146">
    <property type="entry name" value="SF3A1"/>
</dbReference>
<feature type="region of interest" description="Disordered" evidence="7">
    <location>
        <begin position="265"/>
        <end position="294"/>
    </location>
</feature>
<dbReference type="GO" id="GO:0003723">
    <property type="term" value="F:RNA binding"/>
    <property type="evidence" value="ECO:0007669"/>
    <property type="project" value="InterPro"/>
</dbReference>
<evidence type="ECO:0000313" key="9">
    <source>
        <dbReference type="EMBL" id="EMG48272.1"/>
    </source>
</evidence>
<comment type="subcellular location">
    <subcellularLocation>
        <location evidence="1">Nucleus</location>
    </subcellularLocation>
</comment>
<keyword evidence="6" id="KW-0539">Nucleus</keyword>
<gene>
    <name evidence="9" type="ORF">G210_1173</name>
</gene>
<dbReference type="InterPro" id="IPR035967">
    <property type="entry name" value="SWAP/Surp_sf"/>
</dbReference>
<dbReference type="GO" id="GO:0005686">
    <property type="term" value="C:U2 snRNP"/>
    <property type="evidence" value="ECO:0007669"/>
    <property type="project" value="TreeGrafter"/>
</dbReference>
<protein>
    <recommendedName>
        <fullName evidence="8">SURP motif domain-containing protein</fullName>
    </recommendedName>
</protein>
<evidence type="ECO:0000256" key="4">
    <source>
        <dbReference type="ARBA" id="ARBA00022737"/>
    </source>
</evidence>
<dbReference type="Pfam" id="PF12230">
    <property type="entry name" value="PRP21_like_P"/>
    <property type="match status" value="1"/>
</dbReference>
<dbReference type="InterPro" id="IPR022030">
    <property type="entry name" value="SF3A1_dom"/>
</dbReference>
<evidence type="ECO:0000259" key="8">
    <source>
        <dbReference type="PROSITE" id="PS50128"/>
    </source>
</evidence>
<feature type="compositionally biased region" description="Low complexity" evidence="7">
    <location>
        <begin position="273"/>
        <end position="291"/>
    </location>
</feature>
<keyword evidence="10" id="KW-1185">Reference proteome</keyword>
<dbReference type="SUPFAM" id="SSF109905">
    <property type="entry name" value="Surp module (SWAP domain)"/>
    <property type="match status" value="2"/>
</dbReference>
<dbReference type="AlphaFoldDB" id="M3HLH5"/>
<dbReference type="SMART" id="SM00648">
    <property type="entry name" value="SWAP"/>
    <property type="match status" value="2"/>
</dbReference>
<comment type="caution">
    <text evidence="9">The sequence shown here is derived from an EMBL/GenBank/DDBJ whole genome shotgun (WGS) entry which is preliminary data.</text>
</comment>
<dbReference type="HOGENOM" id="CLU_013259_0_1_1"/>
<keyword evidence="4" id="KW-0677">Repeat</keyword>
<dbReference type="OrthoDB" id="447637at2759"/>
<evidence type="ECO:0000256" key="7">
    <source>
        <dbReference type="SAM" id="MobiDB-lite"/>
    </source>
</evidence>
<dbReference type="GO" id="GO:0071004">
    <property type="term" value="C:U2-type prespliceosome"/>
    <property type="evidence" value="ECO:0007669"/>
    <property type="project" value="TreeGrafter"/>
</dbReference>
<dbReference type="PROSITE" id="PS50128">
    <property type="entry name" value="SURP"/>
    <property type="match status" value="2"/>
</dbReference>
<dbReference type="GO" id="GO:0071013">
    <property type="term" value="C:catalytic step 2 spliceosome"/>
    <property type="evidence" value="ECO:0007669"/>
    <property type="project" value="TreeGrafter"/>
</dbReference>
<dbReference type="PANTHER" id="PTHR15316">
    <property type="entry name" value="SPLICEOSOME ASSOCIATED PROTEIN 114/SWAP SPLICING FACTOR-RELATED"/>
    <property type="match status" value="1"/>
</dbReference>
<accession>M3HLH5</accession>
<proteinExistence type="predicted"/>
<evidence type="ECO:0000313" key="10">
    <source>
        <dbReference type="Proteomes" id="UP000011777"/>
    </source>
</evidence>
<dbReference type="EMBL" id="AOGT01001170">
    <property type="protein sequence ID" value="EMG48272.1"/>
    <property type="molecule type" value="Genomic_DNA"/>
</dbReference>
<dbReference type="OMA" id="HYASIDW"/>
<dbReference type="Pfam" id="PF01805">
    <property type="entry name" value="Surp"/>
    <property type="match status" value="2"/>
</dbReference>
<feature type="domain" description="SURP motif" evidence="8">
    <location>
        <begin position="103"/>
        <end position="148"/>
    </location>
</feature>
<keyword evidence="3" id="KW-0747">Spliceosome</keyword>
<evidence type="ECO:0000256" key="5">
    <source>
        <dbReference type="ARBA" id="ARBA00023187"/>
    </source>
</evidence>